<keyword evidence="4" id="KW-1185">Reference proteome</keyword>
<dbReference type="EMBL" id="JAUYZK010000002">
    <property type="protein sequence ID" value="MDP2538562.1"/>
    <property type="molecule type" value="Genomic_DNA"/>
</dbReference>
<dbReference type="Proteomes" id="UP001240777">
    <property type="component" value="Unassembled WGS sequence"/>
</dbReference>
<reference evidence="1 3" key="3">
    <citation type="journal article" date="2024" name="Syst. Appl. Microbiol.">
        <title>Helicobacter cappadocius sp. nov., from lizards: The first psychrotrophic Helicobacter species.</title>
        <authorList>
            <person name="Aydin F."/>
            <person name="Tarhane S."/>
            <person name="Karakaya E."/>
            <person name="Abay S."/>
            <person name="Kayman T."/>
            <person name="Guran O."/>
            <person name="Bozkurt E."/>
            <person name="Uzum N."/>
            <person name="Avci A."/>
            <person name="Olgun K."/>
            <person name="Jablonski D."/>
            <person name="Guran C."/>
            <person name="Burcin Saticioglu I."/>
        </authorList>
    </citation>
    <scope>NUCLEOTIDE SEQUENCE [LARGE SCALE GENOMIC DNA]</scope>
    <source>
        <strain evidence="1">Faydin-H75</strain>
        <strain evidence="3">faydin-H76</strain>
    </source>
</reference>
<dbReference type="Proteomes" id="UP001177258">
    <property type="component" value="Unassembled WGS sequence"/>
</dbReference>
<comment type="caution">
    <text evidence="2">The sequence shown here is derived from an EMBL/GenBank/DDBJ whole genome shotgun (WGS) entry which is preliminary data.</text>
</comment>
<sequence>MKTFVVVSMGIGRTFIRFYKTKDSADFLLDFSINNTSKSEKKIDDTLPSSEKAIMAIKYYYEIQYLYPDTTSNRKISNVNNCIQRFGMVLWGKSIFDELRLK</sequence>
<reference evidence="1" key="2">
    <citation type="submission" date="2023-07" db="EMBL/GenBank/DDBJ databases">
        <authorList>
            <person name="Aydin F."/>
            <person name="Tarhane S."/>
            <person name="Saticioglu I.B."/>
            <person name="Karakaya E."/>
            <person name="Abay S."/>
            <person name="Guran O."/>
            <person name="Bozkurt E."/>
            <person name="Uzum N."/>
            <person name="Olgun K."/>
            <person name="Jablonski D."/>
        </authorList>
    </citation>
    <scope>NUCLEOTIDE SEQUENCE</scope>
    <source>
        <strain evidence="1">Faydin-H75</strain>
    </source>
</reference>
<proteinExistence type="predicted"/>
<accession>A0AA90PHU9</accession>
<dbReference type="AlphaFoldDB" id="A0AA90PHU9"/>
<evidence type="ECO:0000313" key="1">
    <source>
        <dbReference type="EMBL" id="MDO7252694.1"/>
    </source>
</evidence>
<dbReference type="RefSeq" id="WP_305516537.1">
    <property type="nucleotide sequence ID" value="NZ_JAUPEV010000002.1"/>
</dbReference>
<evidence type="ECO:0000313" key="4">
    <source>
        <dbReference type="Proteomes" id="UP001240777"/>
    </source>
</evidence>
<evidence type="ECO:0000313" key="2">
    <source>
        <dbReference type="EMBL" id="MDP2538562.1"/>
    </source>
</evidence>
<protein>
    <submittedName>
        <fullName evidence="2">Uncharacterized protein</fullName>
    </submittedName>
</protein>
<organism evidence="2 3">
    <name type="scientific">Helicobacter cappadocius</name>
    <dbReference type="NCBI Taxonomy" id="3063998"/>
    <lineage>
        <taxon>Bacteria</taxon>
        <taxon>Pseudomonadati</taxon>
        <taxon>Campylobacterota</taxon>
        <taxon>Epsilonproteobacteria</taxon>
        <taxon>Campylobacterales</taxon>
        <taxon>Helicobacteraceae</taxon>
        <taxon>Helicobacter</taxon>
    </lineage>
</organism>
<reference evidence="2 4" key="1">
    <citation type="submission" date="2023-07" db="EMBL/GenBank/DDBJ databases">
        <title>Unpublished Manusciprt.</title>
        <authorList>
            <person name="Aydin F."/>
            <person name="Tarhane S."/>
            <person name="Saticioglu I.B."/>
            <person name="Karakaya E."/>
            <person name="Abay S."/>
            <person name="Guran O."/>
            <person name="Bozkurt E."/>
            <person name="Uzum N."/>
            <person name="Olgun K."/>
            <person name="Jablonski D."/>
        </authorList>
    </citation>
    <scope>NUCLEOTIDE SEQUENCE</scope>
    <source>
        <strain evidence="4">faydin-H75</strain>
        <strain evidence="2">Faydin-H76</strain>
    </source>
</reference>
<gene>
    <name evidence="1" type="ORF">Q5I04_02010</name>
    <name evidence="2" type="ORF">Q5I06_02015</name>
</gene>
<name>A0AA90PHU9_9HELI</name>
<dbReference type="EMBL" id="JAUPEV010000002">
    <property type="protein sequence ID" value="MDO7252694.1"/>
    <property type="molecule type" value="Genomic_DNA"/>
</dbReference>
<evidence type="ECO:0000313" key="3">
    <source>
        <dbReference type="Proteomes" id="UP001177258"/>
    </source>
</evidence>